<evidence type="ECO:0000256" key="2">
    <source>
        <dbReference type="ARBA" id="ARBA00022448"/>
    </source>
</evidence>
<feature type="compositionally biased region" description="Low complexity" evidence="8">
    <location>
        <begin position="108"/>
        <end position="129"/>
    </location>
</feature>
<keyword evidence="2" id="KW-0813">Transport</keyword>
<keyword evidence="3" id="KW-0812">Transmembrane</keyword>
<accession>A0A8J3DYT0</accession>
<reference evidence="9" key="2">
    <citation type="submission" date="2020-09" db="EMBL/GenBank/DDBJ databases">
        <authorList>
            <person name="Sun Q."/>
            <person name="Zhou Y."/>
        </authorList>
    </citation>
    <scope>NUCLEOTIDE SEQUENCE</scope>
    <source>
        <strain evidence="9">CGMCC 1.16548</strain>
    </source>
</reference>
<evidence type="ECO:0000256" key="7">
    <source>
        <dbReference type="ARBA" id="ARBA00023136"/>
    </source>
</evidence>
<evidence type="ECO:0008006" key="11">
    <source>
        <dbReference type="Google" id="ProtNLM"/>
    </source>
</evidence>
<keyword evidence="6" id="KW-0811">Translocation</keyword>
<proteinExistence type="predicted"/>
<dbReference type="AlphaFoldDB" id="A0A8J3DYT0"/>
<name>A0A8J3DYT0_9MICO</name>
<dbReference type="Proteomes" id="UP000617531">
    <property type="component" value="Unassembled WGS sequence"/>
</dbReference>
<evidence type="ECO:0000256" key="3">
    <source>
        <dbReference type="ARBA" id="ARBA00022692"/>
    </source>
</evidence>
<dbReference type="Gene3D" id="1.20.5.3310">
    <property type="match status" value="1"/>
</dbReference>
<keyword evidence="7" id="KW-0472">Membrane</keyword>
<evidence type="ECO:0000313" key="10">
    <source>
        <dbReference type="Proteomes" id="UP000617531"/>
    </source>
</evidence>
<feature type="region of interest" description="Disordered" evidence="8">
    <location>
        <begin position="78"/>
        <end position="129"/>
    </location>
</feature>
<reference evidence="9" key="1">
    <citation type="journal article" date="2014" name="Int. J. Syst. Evol. Microbiol.">
        <title>Complete genome sequence of Corynebacterium casei LMG S-19264T (=DSM 44701T), isolated from a smear-ripened cheese.</title>
        <authorList>
            <consortium name="US DOE Joint Genome Institute (JGI-PGF)"/>
            <person name="Walter F."/>
            <person name="Albersmeier A."/>
            <person name="Kalinowski J."/>
            <person name="Ruckert C."/>
        </authorList>
    </citation>
    <scope>NUCLEOTIDE SEQUENCE</scope>
    <source>
        <strain evidence="9">CGMCC 1.16548</strain>
    </source>
</reference>
<organism evidence="9 10">
    <name type="scientific">Pseudolysinimonas yzui</name>
    <dbReference type="NCBI Taxonomy" id="2708254"/>
    <lineage>
        <taxon>Bacteria</taxon>
        <taxon>Bacillati</taxon>
        <taxon>Actinomycetota</taxon>
        <taxon>Actinomycetes</taxon>
        <taxon>Micrococcales</taxon>
        <taxon>Microbacteriaceae</taxon>
        <taxon>Pseudolysinimonas</taxon>
    </lineage>
</organism>
<gene>
    <name evidence="9" type="ORF">GCM10011600_02240</name>
</gene>
<evidence type="ECO:0000313" key="9">
    <source>
        <dbReference type="EMBL" id="GHF05304.1"/>
    </source>
</evidence>
<dbReference type="Pfam" id="PF02416">
    <property type="entry name" value="TatA_B_E"/>
    <property type="match status" value="1"/>
</dbReference>
<evidence type="ECO:0000256" key="8">
    <source>
        <dbReference type="SAM" id="MobiDB-lite"/>
    </source>
</evidence>
<keyword evidence="4" id="KW-0653">Protein transport</keyword>
<comment type="caution">
    <text evidence="9">The sequence shown here is derived from an EMBL/GenBank/DDBJ whole genome shotgun (WGS) entry which is preliminary data.</text>
</comment>
<sequence>MNFGLTMDKVLIIGVIAVFLIGPDRLPLAAAQLARFVRAVRSFTDTAKERVRDEVGPEFDEVDWAKLDPRRYDPRRIVRDALQDDAPAAPVRARPAPTKYGPGSKLAPSSTHGDSASSSSPGSDAPPTI</sequence>
<dbReference type="PRINTS" id="PR01506">
    <property type="entry name" value="TATBPROTEIN"/>
</dbReference>
<feature type="compositionally biased region" description="Low complexity" evidence="8">
    <location>
        <begin position="86"/>
        <end position="97"/>
    </location>
</feature>
<dbReference type="RefSeq" id="WP_191281549.1">
    <property type="nucleotide sequence ID" value="NZ_BNAI01000001.1"/>
</dbReference>
<protein>
    <recommendedName>
        <fullName evidence="11">Sec-independent protein translocase TatB</fullName>
    </recommendedName>
</protein>
<keyword evidence="10" id="KW-1185">Reference proteome</keyword>
<dbReference type="InterPro" id="IPR003369">
    <property type="entry name" value="TatA/B/E"/>
</dbReference>
<evidence type="ECO:0000256" key="4">
    <source>
        <dbReference type="ARBA" id="ARBA00022927"/>
    </source>
</evidence>
<keyword evidence="5" id="KW-1133">Transmembrane helix</keyword>
<evidence type="ECO:0000256" key="6">
    <source>
        <dbReference type="ARBA" id="ARBA00023010"/>
    </source>
</evidence>
<evidence type="ECO:0000256" key="5">
    <source>
        <dbReference type="ARBA" id="ARBA00022989"/>
    </source>
</evidence>
<dbReference type="EMBL" id="BNAI01000001">
    <property type="protein sequence ID" value="GHF05304.1"/>
    <property type="molecule type" value="Genomic_DNA"/>
</dbReference>
<comment type="subcellular location">
    <subcellularLocation>
        <location evidence="1">Membrane</location>
        <topology evidence="1">Single-pass membrane protein</topology>
    </subcellularLocation>
</comment>
<evidence type="ECO:0000256" key="1">
    <source>
        <dbReference type="ARBA" id="ARBA00004167"/>
    </source>
</evidence>